<name>A0AAW0KF61_QUESU</name>
<dbReference type="InterPro" id="IPR050896">
    <property type="entry name" value="Mito_lipid_metab_GTPase"/>
</dbReference>
<accession>A0AAW0KF61</accession>
<dbReference type="AlphaFoldDB" id="A0AAW0KF61"/>
<keyword evidence="2" id="KW-1185">Reference proteome</keyword>
<evidence type="ECO:0000313" key="2">
    <source>
        <dbReference type="Proteomes" id="UP000237347"/>
    </source>
</evidence>
<dbReference type="InterPro" id="IPR027417">
    <property type="entry name" value="P-loop_NTPase"/>
</dbReference>
<reference evidence="1 2" key="1">
    <citation type="journal article" date="2018" name="Sci. Data">
        <title>The draft genome sequence of cork oak.</title>
        <authorList>
            <person name="Ramos A.M."/>
            <person name="Usie A."/>
            <person name="Barbosa P."/>
            <person name="Barros P.M."/>
            <person name="Capote T."/>
            <person name="Chaves I."/>
            <person name="Simoes F."/>
            <person name="Abreu I."/>
            <person name="Carrasquinho I."/>
            <person name="Faro C."/>
            <person name="Guimaraes J.B."/>
            <person name="Mendonca D."/>
            <person name="Nobrega F."/>
            <person name="Rodrigues L."/>
            <person name="Saibo N.J.M."/>
            <person name="Varela M.C."/>
            <person name="Egas C."/>
            <person name="Matos J."/>
            <person name="Miguel C.M."/>
            <person name="Oliveira M.M."/>
            <person name="Ricardo C.P."/>
            <person name="Goncalves S."/>
        </authorList>
    </citation>
    <scope>NUCLEOTIDE SEQUENCE [LARGE SCALE GENOMIC DNA]</scope>
    <source>
        <strain evidence="2">cv. HL8</strain>
    </source>
</reference>
<gene>
    <name evidence="1" type="primary">BPG2_2</name>
    <name evidence="1" type="ORF">CFP56_021197</name>
</gene>
<dbReference type="PANTHER" id="PTHR46434">
    <property type="entry name" value="GENETIC INTERACTOR OF PROHIBITINS 3, MITOCHONDRIAL"/>
    <property type="match status" value="1"/>
</dbReference>
<sequence>WRICARCHTLRHYGNVKDPTVENLLPDFDFDHTVGRQLASTGGTQSVVLMVVNATDFDGSFLRKVAKLVSEKIEENSEALKQGKSGNLPRMVMVVTKIDLLPTELSPTRRRRRDNYTFDRGASARDYIRVEGKLFDTPGLLHPHQITTRLTREEQKLCILARKVQHRLLSGVAVWCCIAYLLKIKNKIIMKKTAHPTAKAERRKELNSD</sequence>
<proteinExistence type="predicted"/>
<dbReference type="PANTHER" id="PTHR46434:SF1">
    <property type="entry name" value="GENETIC INTERACTOR OF PROHIBITINS 3, MITOCHONDRIAL"/>
    <property type="match status" value="1"/>
</dbReference>
<comment type="caution">
    <text evidence="1">The sequence shown here is derived from an EMBL/GenBank/DDBJ whole genome shotgun (WGS) entry which is preliminary data.</text>
</comment>
<evidence type="ECO:0000313" key="1">
    <source>
        <dbReference type="EMBL" id="KAK7837507.1"/>
    </source>
</evidence>
<dbReference type="EMBL" id="PKMF04000328">
    <property type="protein sequence ID" value="KAK7837507.1"/>
    <property type="molecule type" value="Genomic_DNA"/>
</dbReference>
<dbReference type="Proteomes" id="UP000237347">
    <property type="component" value="Unassembled WGS sequence"/>
</dbReference>
<dbReference type="Gene3D" id="3.40.50.300">
    <property type="entry name" value="P-loop containing nucleotide triphosphate hydrolases"/>
    <property type="match status" value="1"/>
</dbReference>
<organism evidence="1 2">
    <name type="scientific">Quercus suber</name>
    <name type="common">Cork oak</name>
    <dbReference type="NCBI Taxonomy" id="58331"/>
    <lineage>
        <taxon>Eukaryota</taxon>
        <taxon>Viridiplantae</taxon>
        <taxon>Streptophyta</taxon>
        <taxon>Embryophyta</taxon>
        <taxon>Tracheophyta</taxon>
        <taxon>Spermatophyta</taxon>
        <taxon>Magnoliopsida</taxon>
        <taxon>eudicotyledons</taxon>
        <taxon>Gunneridae</taxon>
        <taxon>Pentapetalae</taxon>
        <taxon>rosids</taxon>
        <taxon>fabids</taxon>
        <taxon>Fagales</taxon>
        <taxon>Fagaceae</taxon>
        <taxon>Quercus</taxon>
    </lineage>
</organism>
<dbReference type="GO" id="GO:0005739">
    <property type="term" value="C:mitochondrion"/>
    <property type="evidence" value="ECO:0007669"/>
    <property type="project" value="TreeGrafter"/>
</dbReference>
<protein>
    <submittedName>
        <fullName evidence="1">Gtp-binding protein brassinazole insensitive pale green 2</fullName>
    </submittedName>
</protein>
<feature type="non-terminal residue" evidence="1">
    <location>
        <position position="1"/>
    </location>
</feature>